<evidence type="ECO:0000256" key="1">
    <source>
        <dbReference type="SAM" id="Phobius"/>
    </source>
</evidence>
<dbReference type="Proteomes" id="UP000002384">
    <property type="component" value="Chromosome"/>
</dbReference>
<evidence type="ECO:0000313" key="3">
    <source>
        <dbReference type="Proteomes" id="UP000002384"/>
    </source>
</evidence>
<dbReference type="EMBL" id="CP001291">
    <property type="protein sequence ID" value="ACK70876.1"/>
    <property type="molecule type" value="Genomic_DNA"/>
</dbReference>
<keyword evidence="1" id="KW-0472">Membrane</keyword>
<dbReference type="HOGENOM" id="CLU_103662_1_0_3"/>
<gene>
    <name evidence="2" type="ordered locus">PCC7424_2458</name>
</gene>
<dbReference type="STRING" id="65393.PCC7424_2458"/>
<keyword evidence="3" id="KW-1185">Reference proteome</keyword>
<sequence length="176" mass="18886">MLISPSPTQPKKQLKTSPIGKLKTAMLPLGLIGFGMLNGAAGNPVLVIVGVVTGSVALVQPYLKGERANRHVKRAFLLTLGTLVFTFLNLIARPARAQFFQNAEEFFNTTFTSSGAAIPLVFNTLRALYIVYLAVAFIGVFNSVRQDEDWVAAARTPILVVITVTLADILTGLITG</sequence>
<organism evidence="2 3">
    <name type="scientific">Gloeothece citriformis (strain PCC 7424)</name>
    <name type="common">Cyanothece sp. (strain PCC 7424)</name>
    <dbReference type="NCBI Taxonomy" id="65393"/>
    <lineage>
        <taxon>Bacteria</taxon>
        <taxon>Bacillati</taxon>
        <taxon>Cyanobacteriota</taxon>
        <taxon>Cyanophyceae</taxon>
        <taxon>Oscillatoriophycideae</taxon>
        <taxon>Chroococcales</taxon>
        <taxon>Aphanothecaceae</taxon>
        <taxon>Gloeothece</taxon>
        <taxon>Gloeothece citriformis</taxon>
    </lineage>
</organism>
<feature type="transmembrane region" description="Helical" evidence="1">
    <location>
        <begin position="127"/>
        <end position="144"/>
    </location>
</feature>
<accession>B7KJ40</accession>
<feature type="transmembrane region" description="Helical" evidence="1">
    <location>
        <begin position="75"/>
        <end position="92"/>
    </location>
</feature>
<feature type="transmembrane region" description="Helical" evidence="1">
    <location>
        <begin position="156"/>
        <end position="174"/>
    </location>
</feature>
<dbReference type="RefSeq" id="WP_015954480.1">
    <property type="nucleotide sequence ID" value="NC_011729.1"/>
</dbReference>
<keyword evidence="1" id="KW-0812">Transmembrane</keyword>
<dbReference type="eggNOG" id="ENOG50331BU">
    <property type="taxonomic scope" value="Bacteria"/>
</dbReference>
<reference evidence="3" key="1">
    <citation type="journal article" date="2011" name="MBio">
        <title>Novel metabolic attributes of the genus Cyanothece, comprising a group of unicellular nitrogen-fixing Cyanobacteria.</title>
        <authorList>
            <person name="Bandyopadhyay A."/>
            <person name="Elvitigala T."/>
            <person name="Welsh E."/>
            <person name="Stockel J."/>
            <person name="Liberton M."/>
            <person name="Min H."/>
            <person name="Sherman L.A."/>
            <person name="Pakrasi H.B."/>
        </authorList>
    </citation>
    <scope>NUCLEOTIDE SEQUENCE [LARGE SCALE GENOMIC DNA]</scope>
    <source>
        <strain evidence="3">PCC 7424</strain>
    </source>
</reference>
<dbReference type="OrthoDB" id="495095at2"/>
<keyword evidence="1" id="KW-1133">Transmembrane helix</keyword>
<dbReference type="KEGG" id="cyc:PCC7424_2458"/>
<protein>
    <submittedName>
        <fullName evidence="2">Uncharacterized protein</fullName>
    </submittedName>
</protein>
<name>B7KJ40_GLOC7</name>
<proteinExistence type="predicted"/>
<dbReference type="AlphaFoldDB" id="B7KJ40"/>
<evidence type="ECO:0000313" key="2">
    <source>
        <dbReference type="EMBL" id="ACK70876.1"/>
    </source>
</evidence>